<keyword evidence="9" id="KW-0227">DNA damage</keyword>
<dbReference type="NCBIfam" id="TIGR02778">
    <property type="entry name" value="ligD_pol"/>
    <property type="match status" value="1"/>
</dbReference>
<dbReference type="InterPro" id="IPR014143">
    <property type="entry name" value="NHEJ_ligase_prk"/>
</dbReference>
<dbReference type="PANTHER" id="PTHR42705:SF2">
    <property type="entry name" value="BIFUNCTIONAL NON-HOMOLOGOUS END JOINING PROTEIN LIGD"/>
    <property type="match status" value="1"/>
</dbReference>
<dbReference type="InterPro" id="IPR012310">
    <property type="entry name" value="DNA_ligase_ATP-dep_cent"/>
</dbReference>
<dbReference type="InterPro" id="IPR052171">
    <property type="entry name" value="NHEJ_LigD"/>
</dbReference>
<evidence type="ECO:0000256" key="3">
    <source>
        <dbReference type="ARBA" id="ARBA00022598"/>
    </source>
</evidence>
<feature type="compositionally biased region" description="Basic and acidic residues" evidence="21">
    <location>
        <begin position="283"/>
        <end position="302"/>
    </location>
</feature>
<feature type="domain" description="ATP-dependent DNA ligase family profile" evidence="22">
    <location>
        <begin position="89"/>
        <end position="204"/>
    </location>
</feature>
<dbReference type="GO" id="GO:0003887">
    <property type="term" value="F:DNA-directed DNA polymerase activity"/>
    <property type="evidence" value="ECO:0007669"/>
    <property type="project" value="UniProtKB-KW"/>
</dbReference>
<keyword evidence="16" id="KW-0234">DNA repair</keyword>
<keyword evidence="14" id="KW-0238">DNA-binding</keyword>
<dbReference type="Gene3D" id="3.90.920.10">
    <property type="entry name" value="DNA primase, PRIM domain"/>
    <property type="match status" value="1"/>
</dbReference>
<dbReference type="Gene3D" id="2.40.50.140">
    <property type="entry name" value="Nucleic acid-binding proteins"/>
    <property type="match status" value="1"/>
</dbReference>
<evidence type="ECO:0000313" key="24">
    <source>
        <dbReference type="Proteomes" id="UP000094472"/>
    </source>
</evidence>
<dbReference type="CDD" id="cd07906">
    <property type="entry name" value="Adenylation_DNA_ligase_LigD_LigC"/>
    <property type="match status" value="1"/>
</dbReference>
<dbReference type="Pfam" id="PF04679">
    <property type="entry name" value="DNA_ligase_A_C"/>
    <property type="match status" value="1"/>
</dbReference>
<keyword evidence="6" id="KW-0540">Nuclease</keyword>
<dbReference type="GO" id="GO:0004527">
    <property type="term" value="F:exonuclease activity"/>
    <property type="evidence" value="ECO:0007669"/>
    <property type="project" value="UniProtKB-KW"/>
</dbReference>
<evidence type="ECO:0000256" key="12">
    <source>
        <dbReference type="ARBA" id="ARBA00022840"/>
    </source>
</evidence>
<dbReference type="STRING" id="1774969.AUC69_00255"/>
<proteinExistence type="predicted"/>
<keyword evidence="4" id="KW-0808">Transferase</keyword>
<comment type="cofactor">
    <cofactor evidence="1">
        <name>Mn(2+)</name>
        <dbReference type="ChEBI" id="CHEBI:29035"/>
    </cofactor>
</comment>
<keyword evidence="10" id="KW-0378">Hydrolase</keyword>
<dbReference type="NCBIfam" id="TIGR02776">
    <property type="entry name" value="NHEJ_ligase_prk"/>
    <property type="match status" value="1"/>
</dbReference>
<evidence type="ECO:0000259" key="22">
    <source>
        <dbReference type="PROSITE" id="PS50160"/>
    </source>
</evidence>
<keyword evidence="8" id="KW-0547">Nucleotide-binding</keyword>
<reference evidence="23 24" key="1">
    <citation type="journal article" date="2016" name="Environ. Microbiol.">
        <title>New Methyloceanibacter diversity from North Sea sediments includes methanotroph containing solely the soluble methane monooxygenase.</title>
        <authorList>
            <person name="Vekeman B."/>
            <person name="Kerckhof F.M."/>
            <person name="Cremers G."/>
            <person name="de Vos P."/>
            <person name="Vandamme P."/>
            <person name="Boon N."/>
            <person name="Op den Camp H.J."/>
            <person name="Heylen K."/>
        </authorList>
    </citation>
    <scope>NUCLEOTIDE SEQUENCE [LARGE SCALE GENOMIC DNA]</scope>
    <source>
        <strain evidence="23 24">R-67175</strain>
    </source>
</reference>
<dbReference type="AlphaFoldDB" id="A0A1E3W871"/>
<keyword evidence="18" id="KW-0511">Multifunctional enzyme</keyword>
<feature type="compositionally biased region" description="Low complexity" evidence="21">
    <location>
        <begin position="303"/>
        <end position="322"/>
    </location>
</feature>
<dbReference type="Gene3D" id="3.30.1490.70">
    <property type="match status" value="1"/>
</dbReference>
<dbReference type="Gene3D" id="3.30.470.30">
    <property type="entry name" value="DNA ligase/mRNA capping enzyme"/>
    <property type="match status" value="1"/>
</dbReference>
<dbReference type="EC" id="6.5.1.1" evidence="2"/>
<evidence type="ECO:0000256" key="17">
    <source>
        <dbReference type="ARBA" id="ARBA00023211"/>
    </source>
</evidence>
<keyword evidence="3" id="KW-0436">Ligase</keyword>
<keyword evidence="17" id="KW-0464">Manganese</keyword>
<evidence type="ECO:0000256" key="13">
    <source>
        <dbReference type="ARBA" id="ARBA00022932"/>
    </source>
</evidence>
<evidence type="ECO:0000256" key="1">
    <source>
        <dbReference type="ARBA" id="ARBA00001936"/>
    </source>
</evidence>
<dbReference type="GO" id="GO:0003677">
    <property type="term" value="F:DNA binding"/>
    <property type="evidence" value="ECO:0007669"/>
    <property type="project" value="UniProtKB-KW"/>
</dbReference>
<keyword evidence="7" id="KW-0479">Metal-binding</keyword>
<dbReference type="GO" id="GO:0005524">
    <property type="term" value="F:ATP binding"/>
    <property type="evidence" value="ECO:0007669"/>
    <property type="project" value="UniProtKB-KW"/>
</dbReference>
<keyword evidence="5" id="KW-0548">Nucleotidyltransferase</keyword>
<dbReference type="PROSITE" id="PS50160">
    <property type="entry name" value="DNA_LIGASE_A3"/>
    <property type="match status" value="1"/>
</dbReference>
<evidence type="ECO:0000256" key="9">
    <source>
        <dbReference type="ARBA" id="ARBA00022763"/>
    </source>
</evidence>
<dbReference type="GO" id="GO:0006310">
    <property type="term" value="P:DNA recombination"/>
    <property type="evidence" value="ECO:0007669"/>
    <property type="project" value="UniProtKB-KW"/>
</dbReference>
<dbReference type="GO" id="GO:0003910">
    <property type="term" value="F:DNA ligase (ATP) activity"/>
    <property type="evidence" value="ECO:0007669"/>
    <property type="project" value="UniProtKB-EC"/>
</dbReference>
<dbReference type="InterPro" id="IPR014146">
    <property type="entry name" value="LigD_ligase_dom"/>
</dbReference>
<keyword evidence="13" id="KW-0239">DNA-directed DNA polymerase</keyword>
<name>A0A1E3W871_9HYPH</name>
<dbReference type="InterPro" id="IPR012309">
    <property type="entry name" value="DNA_ligase_ATP-dep_C"/>
</dbReference>
<evidence type="ECO:0000256" key="15">
    <source>
        <dbReference type="ARBA" id="ARBA00023172"/>
    </source>
</evidence>
<feature type="region of interest" description="Disordered" evidence="21">
    <location>
        <begin position="759"/>
        <end position="807"/>
    </location>
</feature>
<keyword evidence="24" id="KW-1185">Reference proteome</keyword>
<dbReference type="EMBL" id="LPWF01000002">
    <property type="protein sequence ID" value="ODS01976.1"/>
    <property type="molecule type" value="Genomic_DNA"/>
</dbReference>
<comment type="caution">
    <text evidence="23">The sequence shown here is derived from an EMBL/GenBank/DDBJ whole genome shotgun (WGS) entry which is preliminary data.</text>
</comment>
<keyword evidence="11" id="KW-0269">Exonuclease</keyword>
<evidence type="ECO:0000256" key="6">
    <source>
        <dbReference type="ARBA" id="ARBA00022722"/>
    </source>
</evidence>
<evidence type="ECO:0000256" key="2">
    <source>
        <dbReference type="ARBA" id="ARBA00012727"/>
    </source>
</evidence>
<evidence type="ECO:0000256" key="11">
    <source>
        <dbReference type="ARBA" id="ARBA00022839"/>
    </source>
</evidence>
<evidence type="ECO:0000256" key="20">
    <source>
        <dbReference type="ARBA" id="ARBA00034003"/>
    </source>
</evidence>
<evidence type="ECO:0000313" key="23">
    <source>
        <dbReference type="EMBL" id="ODS01976.1"/>
    </source>
</evidence>
<evidence type="ECO:0000256" key="5">
    <source>
        <dbReference type="ARBA" id="ARBA00022695"/>
    </source>
</evidence>
<dbReference type="SUPFAM" id="SSF56091">
    <property type="entry name" value="DNA ligase/mRNA capping enzyme, catalytic domain"/>
    <property type="match status" value="1"/>
</dbReference>
<dbReference type="NCBIfam" id="TIGR02779">
    <property type="entry name" value="NHEJ_ligase_lig"/>
    <property type="match status" value="1"/>
</dbReference>
<feature type="region of interest" description="Disordered" evidence="21">
    <location>
        <begin position="283"/>
        <end position="322"/>
    </location>
</feature>
<evidence type="ECO:0000256" key="21">
    <source>
        <dbReference type="SAM" id="MobiDB-lite"/>
    </source>
</evidence>
<evidence type="ECO:0000256" key="7">
    <source>
        <dbReference type="ARBA" id="ARBA00022723"/>
    </source>
</evidence>
<gene>
    <name evidence="23" type="ORF">AUC69_00255</name>
</gene>
<organism evidence="23 24">
    <name type="scientific">Methyloceanibacter superfactus</name>
    <dbReference type="NCBI Taxonomy" id="1774969"/>
    <lineage>
        <taxon>Bacteria</taxon>
        <taxon>Pseudomonadati</taxon>
        <taxon>Pseudomonadota</taxon>
        <taxon>Alphaproteobacteria</taxon>
        <taxon>Hyphomicrobiales</taxon>
        <taxon>Hyphomicrobiaceae</taxon>
        <taxon>Methyloceanibacter</taxon>
    </lineage>
</organism>
<evidence type="ECO:0000256" key="18">
    <source>
        <dbReference type="ARBA" id="ARBA00023268"/>
    </source>
</evidence>
<dbReference type="InterPro" id="IPR033651">
    <property type="entry name" value="PaeLigD_Pol-like"/>
</dbReference>
<keyword evidence="12" id="KW-0067">ATP-binding</keyword>
<accession>A0A1E3W871</accession>
<dbReference type="GO" id="GO:0046872">
    <property type="term" value="F:metal ion binding"/>
    <property type="evidence" value="ECO:0007669"/>
    <property type="project" value="UniProtKB-KW"/>
</dbReference>
<dbReference type="RefSeq" id="WP_069440382.1">
    <property type="nucleotide sequence ID" value="NZ_LPWF01000002.1"/>
</dbReference>
<dbReference type="Pfam" id="PF01068">
    <property type="entry name" value="DNA_ligase_A_M"/>
    <property type="match status" value="1"/>
</dbReference>
<evidence type="ECO:0000256" key="4">
    <source>
        <dbReference type="ARBA" id="ARBA00022679"/>
    </source>
</evidence>
<dbReference type="InterPro" id="IPR014145">
    <property type="entry name" value="LigD_pol_dom"/>
</dbReference>
<evidence type="ECO:0000256" key="8">
    <source>
        <dbReference type="ARBA" id="ARBA00022741"/>
    </source>
</evidence>
<sequence length="908" mass="100481">MPDGTNWLHELKYDGYRIEARKAGDDITLFSRRGLDWTVRFPAIATALETLPCEAALIDGEAAFVLPSGVTDFKSLQAHIDTPHPAIRYFAFDLLSLDGKDLRKEPLLKRKARLHALLSAKGVSDYLVYSDHVLGSGSAFFAKASEAQLEGIMSKRADSPYRSGRGKDWLKIKCTRSQEFVIGGYAKSDVRGKPFSSLLLGTFDDGKLNYAGKVGTGFNARVSAELAERFSKLVRKTSPFADVPAAERKGAVWLDPELVCAVNYAEWTRDGRLRHPSFQGLREDKAARDVRREGQEHQEADMAKTATKQTTSKAATKTASTTKTGDVSFGGITLTSPDKVLYPDIGFTKLDLARYYEAVAPVMLPYVVNRPISLVRCPEGCAEDCFFQRHAMRGMSDAIKEIAIPGGKTKKKYLYIDGEDGLFGLAQIGVLEIHDWGVKLPKVSEPDHIVFDLDPDEGFDFDTLKAAAIEVRDFLDALGLTSFLKVTGGKGLHVVAPIAPKLGWDEVKTFCKAVADALVTVRPDRYTANMAKAARKGKIFVDYLRNQRGGTAICNYSTRARPGATVACPLRWDELKTLETAAPYTAQNLPARLKRLKKDPWEGISRPASRSRSRRERRSVSPEAWCPLCVRSRTPRCPSPLVVTVSPPPPSPPIQGPHVPTHALADPHRARRLPWAESGHGLVLCRLARSLPQEPPGRSHLADPHRARPCGGHRRCRLRGRRPWHGYRRRHIPHRLGPAANRLGHLSLALRPSASFPYRRDDRSARPRRVVLPHGHGPWRRHDADPGADAHGARASRGPRGRTCRPHDGHRLLCRGELGGAGAHAGHAHRHRGDRAPRLSVVGLRDPEAELDQSRSGLDHRPDRHGGLAALVLTASRLPPFARRRNDAVPFLCRAPYIRPIPSTIERR</sequence>
<dbReference type="CDD" id="cd04862">
    <property type="entry name" value="PaeLigD_Pol_like"/>
    <property type="match status" value="1"/>
</dbReference>
<dbReference type="InterPro" id="IPR012340">
    <property type="entry name" value="NA-bd_OB-fold"/>
</dbReference>
<keyword evidence="15" id="KW-0233">DNA recombination</keyword>
<dbReference type="GO" id="GO:0006281">
    <property type="term" value="P:DNA repair"/>
    <property type="evidence" value="ECO:0007669"/>
    <property type="project" value="UniProtKB-KW"/>
</dbReference>
<feature type="region of interest" description="Disordered" evidence="21">
    <location>
        <begin position="693"/>
        <end position="714"/>
    </location>
</feature>
<dbReference type="Pfam" id="PF21686">
    <property type="entry name" value="LigD_Prim-Pol"/>
    <property type="match status" value="1"/>
</dbReference>
<dbReference type="PANTHER" id="PTHR42705">
    <property type="entry name" value="BIFUNCTIONAL NON-HOMOLOGOUS END JOINING PROTEIN LIGD"/>
    <property type="match status" value="1"/>
</dbReference>
<evidence type="ECO:0000256" key="16">
    <source>
        <dbReference type="ARBA" id="ARBA00023204"/>
    </source>
</evidence>
<comment type="catalytic activity">
    <reaction evidence="20">
        <text>ATP + (deoxyribonucleotide)n-3'-hydroxyl + 5'-phospho-(deoxyribonucleotide)m = (deoxyribonucleotide)n+m + AMP + diphosphate.</text>
        <dbReference type="EC" id="6.5.1.1"/>
    </reaction>
</comment>
<evidence type="ECO:0000256" key="19">
    <source>
        <dbReference type="ARBA" id="ARBA00029943"/>
    </source>
</evidence>
<protein>
    <recommendedName>
        <fullName evidence="2">DNA ligase (ATP)</fullName>
        <ecNumber evidence="2">6.5.1.1</ecNumber>
    </recommendedName>
    <alternativeName>
        <fullName evidence="19">NHEJ DNA polymerase</fullName>
    </alternativeName>
</protein>
<dbReference type="Proteomes" id="UP000094472">
    <property type="component" value="Unassembled WGS sequence"/>
</dbReference>
<evidence type="ECO:0000256" key="14">
    <source>
        <dbReference type="ARBA" id="ARBA00023125"/>
    </source>
</evidence>
<evidence type="ECO:0000256" key="10">
    <source>
        <dbReference type="ARBA" id="ARBA00022801"/>
    </source>
</evidence>
<dbReference type="CDD" id="cd07971">
    <property type="entry name" value="OBF_DNA_ligase_LigD"/>
    <property type="match status" value="1"/>
</dbReference>
<dbReference type="SUPFAM" id="SSF50249">
    <property type="entry name" value="Nucleic acid-binding proteins"/>
    <property type="match status" value="1"/>
</dbReference>